<protein>
    <submittedName>
        <fullName evidence="3">Nucleic acid-binding proteins superfamily</fullName>
    </submittedName>
</protein>
<dbReference type="AlphaFoldDB" id="A0AAD8MLU3"/>
<dbReference type="InterPro" id="IPR003029">
    <property type="entry name" value="S1_domain"/>
</dbReference>
<evidence type="ECO:0000313" key="3">
    <source>
        <dbReference type="EMBL" id="KAK1381105.1"/>
    </source>
</evidence>
<dbReference type="SMART" id="SM00316">
    <property type="entry name" value="S1"/>
    <property type="match status" value="2"/>
</dbReference>
<dbReference type="SUPFAM" id="SSF50249">
    <property type="entry name" value="Nucleic acid-binding proteins"/>
    <property type="match status" value="2"/>
</dbReference>
<reference evidence="3" key="2">
    <citation type="submission" date="2023-05" db="EMBL/GenBank/DDBJ databases">
        <authorList>
            <person name="Schelkunov M.I."/>
        </authorList>
    </citation>
    <scope>NUCLEOTIDE SEQUENCE</scope>
    <source>
        <strain evidence="3">Hsosn_3</strain>
        <tissue evidence="3">Leaf</tissue>
    </source>
</reference>
<feature type="domain" description="S1 motif" evidence="2">
    <location>
        <begin position="175"/>
        <end position="249"/>
    </location>
</feature>
<dbReference type="InterPro" id="IPR052757">
    <property type="entry name" value="Ribosomal_protein_S1"/>
</dbReference>
<dbReference type="Pfam" id="PF00575">
    <property type="entry name" value="S1"/>
    <property type="match status" value="1"/>
</dbReference>
<reference evidence="3" key="1">
    <citation type="submission" date="2023-02" db="EMBL/GenBank/DDBJ databases">
        <title>Genome of toxic invasive species Heracleum sosnowskyi carries increased number of genes despite the absence of recent whole-genome duplications.</title>
        <authorList>
            <person name="Schelkunov M."/>
            <person name="Shtratnikova V."/>
            <person name="Makarenko M."/>
            <person name="Klepikova A."/>
            <person name="Omelchenko D."/>
            <person name="Novikova G."/>
            <person name="Obukhova E."/>
            <person name="Bogdanov V."/>
            <person name="Penin A."/>
            <person name="Logacheva M."/>
        </authorList>
    </citation>
    <scope>NUCLEOTIDE SEQUENCE</scope>
    <source>
        <strain evidence="3">Hsosn_3</strain>
        <tissue evidence="3">Leaf</tissue>
    </source>
</reference>
<comment type="caution">
    <text evidence="3">The sequence shown here is derived from an EMBL/GenBank/DDBJ whole genome shotgun (WGS) entry which is preliminary data.</text>
</comment>
<gene>
    <name evidence="3" type="ORF">POM88_027849</name>
</gene>
<evidence type="ECO:0000256" key="1">
    <source>
        <dbReference type="SAM" id="MobiDB-lite"/>
    </source>
</evidence>
<proteinExistence type="predicted"/>
<sequence>MAIFTAALGSASYLNFHSHDNIKATTSTSLHTVTSSPSVFCRSSFSVKRISASINQSSSTVADSPAPDTPRGSADWEAARTCIEKGLVYLGRVEHFNGGGLLVRFHSILGFLPFPQLSPSHSCKEPNKSIQEIGKALLGSLISVKVIKADETNKNLILSEKEAVWVKYSRKVSVGDIFDARVGSIEDYGAFLHLRFPDGLYHLTGLVHVSEVSWDLVQDIRDILQEGDEVRAKVITIDSLKSRITLSMKQLEEDPLLETLDKVIPKDGSAGSDSSGDDESYDIEPLQGLESIIEELLQEDGISDVRITRQGFEKRVVSQDLQLWLSNAPSIGEQFTLLARAGRQVQEIQLTTILDQEGIKKALQRVLERVP</sequence>
<dbReference type="PROSITE" id="PS50126">
    <property type="entry name" value="S1"/>
    <property type="match status" value="2"/>
</dbReference>
<dbReference type="GO" id="GO:0003676">
    <property type="term" value="F:nucleic acid binding"/>
    <property type="evidence" value="ECO:0007669"/>
    <property type="project" value="InterPro"/>
</dbReference>
<feature type="region of interest" description="Disordered" evidence="1">
    <location>
        <begin position="262"/>
        <end position="281"/>
    </location>
</feature>
<dbReference type="InterPro" id="IPR012340">
    <property type="entry name" value="NA-bd_OB-fold"/>
</dbReference>
<keyword evidence="4" id="KW-1185">Reference proteome</keyword>
<dbReference type="EMBL" id="JAUIZM010000006">
    <property type="protein sequence ID" value="KAK1381105.1"/>
    <property type="molecule type" value="Genomic_DNA"/>
</dbReference>
<feature type="domain" description="S1 motif" evidence="2">
    <location>
        <begin position="86"/>
        <end position="161"/>
    </location>
</feature>
<evidence type="ECO:0000313" key="4">
    <source>
        <dbReference type="Proteomes" id="UP001237642"/>
    </source>
</evidence>
<dbReference type="Gene3D" id="2.40.50.140">
    <property type="entry name" value="Nucleic acid-binding proteins"/>
    <property type="match status" value="2"/>
</dbReference>
<evidence type="ECO:0000259" key="2">
    <source>
        <dbReference type="PROSITE" id="PS50126"/>
    </source>
</evidence>
<dbReference type="PANTHER" id="PTHR47559:SF1">
    <property type="entry name" value="OS03G0844900 PROTEIN"/>
    <property type="match status" value="1"/>
</dbReference>
<dbReference type="Proteomes" id="UP001237642">
    <property type="component" value="Unassembled WGS sequence"/>
</dbReference>
<accession>A0AAD8MLU3</accession>
<name>A0AAD8MLU3_9APIA</name>
<dbReference type="PANTHER" id="PTHR47559">
    <property type="entry name" value="OS03G0844900 PROTEIN"/>
    <property type="match status" value="1"/>
</dbReference>
<organism evidence="3 4">
    <name type="scientific">Heracleum sosnowskyi</name>
    <dbReference type="NCBI Taxonomy" id="360622"/>
    <lineage>
        <taxon>Eukaryota</taxon>
        <taxon>Viridiplantae</taxon>
        <taxon>Streptophyta</taxon>
        <taxon>Embryophyta</taxon>
        <taxon>Tracheophyta</taxon>
        <taxon>Spermatophyta</taxon>
        <taxon>Magnoliopsida</taxon>
        <taxon>eudicotyledons</taxon>
        <taxon>Gunneridae</taxon>
        <taxon>Pentapetalae</taxon>
        <taxon>asterids</taxon>
        <taxon>campanulids</taxon>
        <taxon>Apiales</taxon>
        <taxon>Apiaceae</taxon>
        <taxon>Apioideae</taxon>
        <taxon>apioid superclade</taxon>
        <taxon>Tordylieae</taxon>
        <taxon>Tordyliinae</taxon>
        <taxon>Heracleum</taxon>
    </lineage>
</organism>